<feature type="active site" evidence="5">
    <location>
        <position position="410"/>
    </location>
</feature>
<evidence type="ECO:0000313" key="8">
    <source>
        <dbReference type="Proteomes" id="UP000824229"/>
    </source>
</evidence>
<comment type="caution">
    <text evidence="7">The sequence shown here is derived from an EMBL/GenBank/DDBJ whole genome shotgun (WGS) entry which is preliminary data.</text>
</comment>
<keyword evidence="1 4" id="KW-0489">Methyltransferase</keyword>
<dbReference type="InterPro" id="IPR002792">
    <property type="entry name" value="TRAM_dom"/>
</dbReference>
<dbReference type="InterPro" id="IPR010280">
    <property type="entry name" value="U5_MeTrfase_fam"/>
</dbReference>
<dbReference type="GO" id="GO:0070041">
    <property type="term" value="F:rRNA (uridine-C5-)-methyltransferase activity"/>
    <property type="evidence" value="ECO:0007669"/>
    <property type="project" value="TreeGrafter"/>
</dbReference>
<evidence type="ECO:0000256" key="2">
    <source>
        <dbReference type="ARBA" id="ARBA00022679"/>
    </source>
</evidence>
<feature type="binding site" evidence="4">
    <location>
        <position position="335"/>
    </location>
    <ligand>
        <name>S-adenosyl-L-methionine</name>
        <dbReference type="ChEBI" id="CHEBI:59789"/>
    </ligand>
</feature>
<dbReference type="Gene3D" id="2.40.50.140">
    <property type="entry name" value="Nucleic acid-binding proteins"/>
    <property type="match status" value="1"/>
</dbReference>
<dbReference type="Proteomes" id="UP000824229">
    <property type="component" value="Unassembled WGS sequence"/>
</dbReference>
<feature type="binding site" evidence="4">
    <location>
        <position position="285"/>
    </location>
    <ligand>
        <name>S-adenosyl-L-methionine</name>
        <dbReference type="ChEBI" id="CHEBI:59789"/>
    </ligand>
</feature>
<dbReference type="InterPro" id="IPR030391">
    <property type="entry name" value="MeTrfase_TrmA_CS"/>
</dbReference>
<dbReference type="Gene3D" id="3.40.50.150">
    <property type="entry name" value="Vaccinia Virus protein VP39"/>
    <property type="match status" value="1"/>
</dbReference>
<evidence type="ECO:0000256" key="1">
    <source>
        <dbReference type="ARBA" id="ARBA00022603"/>
    </source>
</evidence>
<dbReference type="SUPFAM" id="SSF50249">
    <property type="entry name" value="Nucleic acid-binding proteins"/>
    <property type="match status" value="1"/>
</dbReference>
<organism evidence="7 8">
    <name type="scientific">Candidatus Cellulosilyticum pullistercoris</name>
    <dbReference type="NCBI Taxonomy" id="2838521"/>
    <lineage>
        <taxon>Bacteria</taxon>
        <taxon>Bacillati</taxon>
        <taxon>Bacillota</taxon>
        <taxon>Clostridia</taxon>
        <taxon>Lachnospirales</taxon>
        <taxon>Cellulosilyticaceae</taxon>
        <taxon>Cellulosilyticum</taxon>
    </lineage>
</organism>
<dbReference type="Pfam" id="PF05958">
    <property type="entry name" value="tRNA_U5-meth_tr"/>
    <property type="match status" value="1"/>
</dbReference>
<comment type="similarity">
    <text evidence="4">Belongs to the class I-like SAM-binding methyltransferase superfamily. RNA M5U methyltransferase family.</text>
</comment>
<gene>
    <name evidence="7" type="primary">rlmD</name>
    <name evidence="7" type="ORF">H9872_00630</name>
</gene>
<proteinExistence type="inferred from homology"/>
<dbReference type="InterPro" id="IPR030390">
    <property type="entry name" value="MeTrfase_TrmA_AS"/>
</dbReference>
<dbReference type="Pfam" id="PF01938">
    <property type="entry name" value="TRAM"/>
    <property type="match status" value="1"/>
</dbReference>
<dbReference type="FunFam" id="2.40.50.1070:FF:000003">
    <property type="entry name" value="23S rRNA (Uracil-5-)-methyltransferase RumA"/>
    <property type="match status" value="1"/>
</dbReference>
<feature type="domain" description="TRAM" evidence="6">
    <location>
        <begin position="4"/>
        <end position="62"/>
    </location>
</feature>
<evidence type="ECO:0000256" key="5">
    <source>
        <dbReference type="PROSITE-ProRule" id="PRU10015"/>
    </source>
</evidence>
<feature type="binding site" evidence="4">
    <location>
        <position position="383"/>
    </location>
    <ligand>
        <name>S-adenosyl-L-methionine</name>
        <dbReference type="ChEBI" id="CHEBI:59789"/>
    </ligand>
</feature>
<dbReference type="GO" id="GO:0070475">
    <property type="term" value="P:rRNA base methylation"/>
    <property type="evidence" value="ECO:0007669"/>
    <property type="project" value="TreeGrafter"/>
</dbReference>
<reference evidence="7" key="2">
    <citation type="submission" date="2021-04" db="EMBL/GenBank/DDBJ databases">
        <authorList>
            <person name="Gilroy R."/>
        </authorList>
    </citation>
    <scope>NUCLEOTIDE SEQUENCE</scope>
    <source>
        <strain evidence="7">B5-657</strain>
    </source>
</reference>
<evidence type="ECO:0000259" key="6">
    <source>
        <dbReference type="PROSITE" id="PS50926"/>
    </source>
</evidence>
<evidence type="ECO:0000256" key="4">
    <source>
        <dbReference type="PROSITE-ProRule" id="PRU01024"/>
    </source>
</evidence>
<keyword evidence="3 4" id="KW-0949">S-adenosyl-L-methionine</keyword>
<dbReference type="PROSITE" id="PS01231">
    <property type="entry name" value="TRMA_2"/>
    <property type="match status" value="1"/>
</dbReference>
<protein>
    <submittedName>
        <fullName evidence="7">23S rRNA (Uracil(1939)-C(5))-methyltransferase RlmD</fullName>
        <ecNumber evidence="7">2.1.1.190</ecNumber>
    </submittedName>
</protein>
<sequence>METVIQKNEHFEIEIIDMGEGGEGIGKINDFTLFIPGGLIGDLVEVRIVKVKKSYGYGKMIKLIKPSPFRQEVSCELGGKCGGCQLQHMNYKAQLEWKQKKVENCLKRIGKLENIVVEPTLGMEEPYRYRNKAQYPIRKEDGKVVMGFFAPRSHRLVPLSDCAIQHVDNARIMEIVRKFLQDNDISIYNEETHKGLVRHLVIKTGYHAEEIMVCLVINGKKLPHSEKLVKALQEIPQICSIILNHHVEKNNVILGDSCTVLSGKPNIIDSIGTLKFNISPLAFFQVNPLQTEVLYQKALEYAELTGKEIVWDAYCGIGTISLFLAQKAKKVYGVEIVPQAIENAKENAKLNGISNTEFFAGKAEEVIPDLYKKGVIADTIVVDPPRKGCETKLLETLKAMAPQKIVYVSCDPATLARDLAYLTNEAGYQVEKVQPVDMFPHTTHVETVVLLSKGEIDSKKVRVEFSLEDMDMSGFQKGATYEQIKAYVLEHSGLKVSSLYISQIKRKCGLDVGQNYNLSKKENAKVPKCPPEKEAAIMEALKHFQMT</sequence>
<dbReference type="FunFam" id="3.40.50.150:FF:000009">
    <property type="entry name" value="23S rRNA (Uracil(1939)-C(5))-methyltransferase RlmD"/>
    <property type="match status" value="1"/>
</dbReference>
<evidence type="ECO:0000256" key="3">
    <source>
        <dbReference type="ARBA" id="ARBA00022691"/>
    </source>
</evidence>
<dbReference type="EC" id="2.1.1.190" evidence="7"/>
<dbReference type="AlphaFoldDB" id="A0A9E2KAD1"/>
<dbReference type="EMBL" id="JAHLFQ010000013">
    <property type="protein sequence ID" value="MBU3803249.1"/>
    <property type="molecule type" value="Genomic_DNA"/>
</dbReference>
<dbReference type="PROSITE" id="PS01230">
    <property type="entry name" value="TRMA_1"/>
    <property type="match status" value="1"/>
</dbReference>
<feature type="active site" description="Nucleophile" evidence="4">
    <location>
        <position position="410"/>
    </location>
</feature>
<dbReference type="PROSITE" id="PS50926">
    <property type="entry name" value="TRAM"/>
    <property type="match status" value="1"/>
</dbReference>
<accession>A0A9E2KAD1</accession>
<dbReference type="InterPro" id="IPR012340">
    <property type="entry name" value="NA-bd_OB-fold"/>
</dbReference>
<feature type="binding site" evidence="4">
    <location>
        <position position="314"/>
    </location>
    <ligand>
        <name>S-adenosyl-L-methionine</name>
        <dbReference type="ChEBI" id="CHEBI:59789"/>
    </ligand>
</feature>
<keyword evidence="2 4" id="KW-0808">Transferase</keyword>
<reference evidence="7" key="1">
    <citation type="journal article" date="2021" name="PeerJ">
        <title>Extensive microbial diversity within the chicken gut microbiome revealed by metagenomics and culture.</title>
        <authorList>
            <person name="Gilroy R."/>
            <person name="Ravi A."/>
            <person name="Getino M."/>
            <person name="Pursley I."/>
            <person name="Horton D.L."/>
            <person name="Alikhan N.F."/>
            <person name="Baker D."/>
            <person name="Gharbi K."/>
            <person name="Hall N."/>
            <person name="Watson M."/>
            <person name="Adriaenssens E.M."/>
            <person name="Foster-Nyarko E."/>
            <person name="Jarju S."/>
            <person name="Secka A."/>
            <person name="Antonio M."/>
            <person name="Oren A."/>
            <person name="Chaudhuri R.R."/>
            <person name="La Ragione R."/>
            <person name="Hildebrand F."/>
            <person name="Pallen M.J."/>
        </authorList>
    </citation>
    <scope>NUCLEOTIDE SEQUENCE</scope>
    <source>
        <strain evidence="7">B5-657</strain>
    </source>
</reference>
<dbReference type="Gene3D" id="2.40.50.1070">
    <property type="match status" value="1"/>
</dbReference>
<name>A0A9E2KAD1_9FIRM</name>
<dbReference type="InterPro" id="IPR029063">
    <property type="entry name" value="SAM-dependent_MTases_sf"/>
</dbReference>
<dbReference type="NCBIfam" id="TIGR00479">
    <property type="entry name" value="rumA"/>
    <property type="match status" value="1"/>
</dbReference>
<evidence type="ECO:0000313" key="7">
    <source>
        <dbReference type="EMBL" id="MBU3803249.1"/>
    </source>
</evidence>
<dbReference type="PANTHER" id="PTHR11061">
    <property type="entry name" value="RNA M5U METHYLTRANSFERASE"/>
    <property type="match status" value="1"/>
</dbReference>
<dbReference type="PROSITE" id="PS51687">
    <property type="entry name" value="SAM_MT_RNA_M5U"/>
    <property type="match status" value="1"/>
</dbReference>
<dbReference type="PANTHER" id="PTHR11061:SF30">
    <property type="entry name" value="TRNA (URACIL(54)-C(5))-METHYLTRANSFERASE"/>
    <property type="match status" value="1"/>
</dbReference>
<dbReference type="CDD" id="cd02440">
    <property type="entry name" value="AdoMet_MTases"/>
    <property type="match status" value="1"/>
</dbReference>
<dbReference type="SUPFAM" id="SSF53335">
    <property type="entry name" value="S-adenosyl-L-methionine-dependent methyltransferases"/>
    <property type="match status" value="1"/>
</dbReference>